<dbReference type="InterPro" id="IPR045187">
    <property type="entry name" value="CcO_II"/>
</dbReference>
<evidence type="ECO:0000256" key="11">
    <source>
        <dbReference type="ARBA" id="ARBA00022792"/>
    </source>
</evidence>
<evidence type="ECO:0000256" key="19">
    <source>
        <dbReference type="ARBA" id="ARBA00031389"/>
    </source>
</evidence>
<protein>
    <recommendedName>
        <fullName evidence="6">Cytochrome c oxidase subunit 2</fullName>
        <ecNumber evidence="5">7.1.1.9</ecNumber>
    </recommendedName>
    <alternativeName>
        <fullName evidence="19">Cytochrome c oxidase polypeptide II</fullName>
    </alternativeName>
</protein>
<keyword evidence="15 21" id="KW-1133">Transmembrane helix</keyword>
<dbReference type="PRINTS" id="PR01166">
    <property type="entry name" value="CYCOXIDASEII"/>
</dbReference>
<evidence type="ECO:0000256" key="20">
    <source>
        <dbReference type="ARBA" id="ARBA00049512"/>
    </source>
</evidence>
<keyword evidence="13" id="KW-1278">Translocase</keyword>
<feature type="transmembrane region" description="Helical" evidence="21">
    <location>
        <begin position="30"/>
        <end position="54"/>
    </location>
</feature>
<comment type="subunit">
    <text evidence="4">Component of the cytochrome c oxidase (complex IV, CIV), a multisubunit enzyme composed of a catalytic core of 3 subunits and several supernumerary subunits. The complex exists as a monomer or a dimer and forms supercomplexes (SCs) in the inner mitochondrial membrane with ubiquinol-cytochrome c oxidoreductase (cytochrome b-c1 complex, complex III, CIII).</text>
</comment>
<evidence type="ECO:0000256" key="6">
    <source>
        <dbReference type="ARBA" id="ARBA00015946"/>
    </source>
</evidence>
<keyword evidence="9 21" id="KW-0812">Transmembrane</keyword>
<dbReference type="GeneID" id="20832836"/>
<comment type="catalytic activity">
    <reaction evidence="20">
        <text>4 Fe(II)-[cytochrome c] + O2 + 8 H(+)(in) = 4 Fe(III)-[cytochrome c] + 2 H2O + 4 H(+)(out)</text>
        <dbReference type="Rhea" id="RHEA:11436"/>
        <dbReference type="Rhea" id="RHEA-COMP:10350"/>
        <dbReference type="Rhea" id="RHEA-COMP:14399"/>
        <dbReference type="ChEBI" id="CHEBI:15377"/>
        <dbReference type="ChEBI" id="CHEBI:15378"/>
        <dbReference type="ChEBI" id="CHEBI:15379"/>
        <dbReference type="ChEBI" id="CHEBI:29033"/>
        <dbReference type="ChEBI" id="CHEBI:29034"/>
        <dbReference type="EC" id="7.1.1.9"/>
    </reaction>
    <physiologicalReaction direction="left-to-right" evidence="20">
        <dbReference type="Rhea" id="RHEA:11437"/>
    </physiologicalReaction>
</comment>
<feature type="domain" description="Cytochrome oxidase subunit II transmembrane region profile" evidence="23">
    <location>
        <begin position="1"/>
        <end position="94"/>
    </location>
</feature>
<dbReference type="PANTHER" id="PTHR22888:SF9">
    <property type="entry name" value="CYTOCHROME C OXIDASE SUBUNIT 2"/>
    <property type="match status" value="1"/>
</dbReference>
<evidence type="ECO:0000256" key="9">
    <source>
        <dbReference type="ARBA" id="ARBA00022692"/>
    </source>
</evidence>
<dbReference type="InterPro" id="IPR001505">
    <property type="entry name" value="Copper_CuA"/>
</dbReference>
<evidence type="ECO:0000256" key="2">
    <source>
        <dbReference type="ARBA" id="ARBA00004448"/>
    </source>
</evidence>
<dbReference type="GO" id="GO:0004129">
    <property type="term" value="F:cytochrome-c oxidase activity"/>
    <property type="evidence" value="ECO:0007669"/>
    <property type="project" value="UniProtKB-EC"/>
</dbReference>
<dbReference type="CTD" id="4513"/>
<keyword evidence="7" id="KW-0813">Transport</keyword>
<dbReference type="SUPFAM" id="SSF49503">
    <property type="entry name" value="Cupredoxins"/>
    <property type="match status" value="1"/>
</dbReference>
<keyword evidence="18 21" id="KW-0472">Membrane</keyword>
<evidence type="ECO:0000256" key="7">
    <source>
        <dbReference type="ARBA" id="ARBA00022448"/>
    </source>
</evidence>
<dbReference type="FunFam" id="2.60.40.420:FF:000001">
    <property type="entry name" value="Cytochrome c oxidase subunit 2"/>
    <property type="match status" value="1"/>
</dbReference>
<dbReference type="PANTHER" id="PTHR22888">
    <property type="entry name" value="CYTOCHROME C OXIDASE, SUBUNIT II"/>
    <property type="match status" value="1"/>
</dbReference>
<dbReference type="InterPro" id="IPR002429">
    <property type="entry name" value="CcO_II-like_C"/>
</dbReference>
<evidence type="ECO:0000256" key="17">
    <source>
        <dbReference type="ARBA" id="ARBA00023128"/>
    </source>
</evidence>
<dbReference type="RefSeq" id="YP_009092397.1">
    <property type="nucleotide sequence ID" value="NC_025291.1"/>
</dbReference>
<evidence type="ECO:0000256" key="14">
    <source>
        <dbReference type="ARBA" id="ARBA00022982"/>
    </source>
</evidence>
<dbReference type="InterPro" id="IPR011759">
    <property type="entry name" value="Cyt_c_oxidase_su2_TM_dom"/>
</dbReference>
<sequence>MKNIYFQGYNLNFQESSFSSYMDWFHSFNYSLLLGILLFVSFIFLFLMFSTTYFKSGKIEYQFGELLCSIFPTLILLLQMVPSLSLLYYYGLMSVDSQLSLKVVGHQWYWSYDYSDIEGLDFDSYMKSLDMLELGDFRLLDVDNRCVLPSDLNVRFCITSADVLHAWALPSLSVKLDAMSGIVSVLNYNFSSVGLFYGQCSEICGANHSFMPIVLEVTLFDFFKYWCLFMLD</sequence>
<dbReference type="InterPro" id="IPR034210">
    <property type="entry name" value="CcO_II_C"/>
</dbReference>
<dbReference type="PROSITE" id="PS50857">
    <property type="entry name" value="COX2_CUA"/>
    <property type="match status" value="1"/>
</dbReference>
<name>A0A088CQE8_9BILA</name>
<evidence type="ECO:0000256" key="16">
    <source>
        <dbReference type="ARBA" id="ARBA00023008"/>
    </source>
</evidence>
<dbReference type="PROSITE" id="PS50999">
    <property type="entry name" value="COX2_TM"/>
    <property type="match status" value="1"/>
</dbReference>
<keyword evidence="10" id="KW-0479">Metal-binding</keyword>
<dbReference type="InterPro" id="IPR036257">
    <property type="entry name" value="Cyt_c_oxidase_su2_TM_sf"/>
</dbReference>
<evidence type="ECO:0000256" key="12">
    <source>
        <dbReference type="ARBA" id="ARBA00022842"/>
    </source>
</evidence>
<evidence type="ECO:0000256" key="8">
    <source>
        <dbReference type="ARBA" id="ARBA00022660"/>
    </source>
</evidence>
<evidence type="ECO:0000259" key="23">
    <source>
        <dbReference type="PROSITE" id="PS50999"/>
    </source>
</evidence>
<dbReference type="PROSITE" id="PS00078">
    <property type="entry name" value="COX2"/>
    <property type="match status" value="1"/>
</dbReference>
<dbReference type="GO" id="GO:0042773">
    <property type="term" value="P:ATP synthesis coupled electron transport"/>
    <property type="evidence" value="ECO:0007669"/>
    <property type="project" value="TreeGrafter"/>
</dbReference>
<dbReference type="Gene3D" id="1.10.287.90">
    <property type="match status" value="1"/>
</dbReference>
<evidence type="ECO:0000256" key="15">
    <source>
        <dbReference type="ARBA" id="ARBA00022989"/>
    </source>
</evidence>
<keyword evidence="8" id="KW-0679">Respiratory chain</keyword>
<gene>
    <name evidence="24" type="primary">COX2</name>
</gene>
<keyword evidence="12" id="KW-0460">Magnesium</keyword>
<organism evidence="24">
    <name type="scientific">Aphelenchoides besseyi</name>
    <dbReference type="NCBI Taxonomy" id="269767"/>
    <lineage>
        <taxon>Eukaryota</taxon>
        <taxon>Metazoa</taxon>
        <taxon>Ecdysozoa</taxon>
        <taxon>Nematoda</taxon>
        <taxon>Chromadorea</taxon>
        <taxon>Rhabditida</taxon>
        <taxon>Tylenchina</taxon>
        <taxon>Tylenchomorpha</taxon>
        <taxon>Aphelenchoidea</taxon>
        <taxon>Aphelenchoididae</taxon>
        <taxon>Aphelenchoides</taxon>
    </lineage>
</organism>
<reference evidence="24" key="1">
    <citation type="submission" date="2014-04" db="EMBL/GenBank/DDBJ databases">
        <title>Characterization of the complete mitochondrial genome of the white tip nematode, Aphelenchoides besseyi (Nematoda: Aphelenchida).</title>
        <authorList>
            <person name="Sun L."/>
            <person name="Zhuo K."/>
            <person name="Liao J."/>
        </authorList>
    </citation>
    <scope>NUCLEOTIDE SEQUENCE</scope>
    <source>
        <strain evidence="24">AB1</strain>
    </source>
</reference>
<comment type="cofactor">
    <cofactor evidence="1">
        <name>Cu cation</name>
        <dbReference type="ChEBI" id="CHEBI:23378"/>
    </cofactor>
</comment>
<dbReference type="EMBL" id="KJ739799">
    <property type="protein sequence ID" value="AII79375.1"/>
    <property type="molecule type" value="Genomic_DNA"/>
</dbReference>
<dbReference type="CDD" id="cd13912">
    <property type="entry name" value="CcO_II_C"/>
    <property type="match status" value="1"/>
</dbReference>
<keyword evidence="16" id="KW-0186">Copper</keyword>
<feature type="domain" description="Cytochrome oxidase subunit II copper A binding" evidence="22">
    <location>
        <begin position="96"/>
        <end position="229"/>
    </location>
</feature>
<evidence type="ECO:0000256" key="13">
    <source>
        <dbReference type="ARBA" id="ARBA00022967"/>
    </source>
</evidence>
<evidence type="ECO:0000259" key="22">
    <source>
        <dbReference type="PROSITE" id="PS50857"/>
    </source>
</evidence>
<dbReference type="AlphaFoldDB" id="A0A088CQE8"/>
<comment type="subcellular location">
    <subcellularLocation>
        <location evidence="2">Mitochondrion inner membrane</location>
        <topology evidence="2">Multi-pass membrane protein</topology>
    </subcellularLocation>
</comment>
<evidence type="ECO:0000256" key="4">
    <source>
        <dbReference type="ARBA" id="ARBA00011164"/>
    </source>
</evidence>
<evidence type="ECO:0000256" key="1">
    <source>
        <dbReference type="ARBA" id="ARBA00001935"/>
    </source>
</evidence>
<dbReference type="Pfam" id="PF00116">
    <property type="entry name" value="COX2"/>
    <property type="match status" value="1"/>
</dbReference>
<proteinExistence type="inferred from homology"/>
<evidence type="ECO:0000313" key="24">
    <source>
        <dbReference type="EMBL" id="AII79375.1"/>
    </source>
</evidence>
<evidence type="ECO:0000256" key="10">
    <source>
        <dbReference type="ARBA" id="ARBA00022723"/>
    </source>
</evidence>
<feature type="transmembrane region" description="Helical" evidence="21">
    <location>
        <begin position="66"/>
        <end position="90"/>
    </location>
</feature>
<comment type="similarity">
    <text evidence="3">Belongs to the cytochrome c oxidase subunit 2 family.</text>
</comment>
<evidence type="ECO:0000256" key="21">
    <source>
        <dbReference type="SAM" id="Phobius"/>
    </source>
</evidence>
<keyword evidence="14" id="KW-0249">Electron transport</keyword>
<evidence type="ECO:0000256" key="18">
    <source>
        <dbReference type="ARBA" id="ARBA00023136"/>
    </source>
</evidence>
<accession>A0A088CQE8</accession>
<geneLocation type="mitochondrion" evidence="24"/>
<dbReference type="InterPro" id="IPR008972">
    <property type="entry name" value="Cupredoxin"/>
</dbReference>
<evidence type="ECO:0000256" key="5">
    <source>
        <dbReference type="ARBA" id="ARBA00012949"/>
    </source>
</evidence>
<keyword evidence="17 24" id="KW-0496">Mitochondrion</keyword>
<keyword evidence="11" id="KW-0999">Mitochondrion inner membrane</keyword>
<dbReference type="GO" id="GO:0005507">
    <property type="term" value="F:copper ion binding"/>
    <property type="evidence" value="ECO:0007669"/>
    <property type="project" value="InterPro"/>
</dbReference>
<dbReference type="EC" id="7.1.1.9" evidence="5"/>
<evidence type="ECO:0000256" key="3">
    <source>
        <dbReference type="ARBA" id="ARBA00007866"/>
    </source>
</evidence>
<dbReference type="GO" id="GO:0005743">
    <property type="term" value="C:mitochondrial inner membrane"/>
    <property type="evidence" value="ECO:0007669"/>
    <property type="project" value="UniProtKB-SubCell"/>
</dbReference>
<dbReference type="Gene3D" id="2.60.40.420">
    <property type="entry name" value="Cupredoxins - blue copper proteins"/>
    <property type="match status" value="1"/>
</dbReference>
<dbReference type="SUPFAM" id="SSF81464">
    <property type="entry name" value="Cytochrome c oxidase subunit II-like, transmembrane region"/>
    <property type="match status" value="1"/>
</dbReference>